<evidence type="ECO:0000259" key="1">
    <source>
        <dbReference type="Pfam" id="PF24536"/>
    </source>
</evidence>
<proteinExistence type="predicted"/>
<evidence type="ECO:0000313" key="3">
    <source>
        <dbReference type="Proteomes" id="UP000694523"/>
    </source>
</evidence>
<reference evidence="2" key="1">
    <citation type="submission" date="2025-08" db="UniProtKB">
        <authorList>
            <consortium name="Ensembl"/>
        </authorList>
    </citation>
    <scope>IDENTIFICATION</scope>
</reference>
<reference evidence="2" key="2">
    <citation type="submission" date="2025-09" db="UniProtKB">
        <authorList>
            <consortium name="Ensembl"/>
        </authorList>
    </citation>
    <scope>IDENTIFICATION</scope>
</reference>
<dbReference type="PANTHER" id="PTHR16165:SF9">
    <property type="entry name" value="NXPE FAMILY MEMBER 3"/>
    <property type="match status" value="1"/>
</dbReference>
<dbReference type="Proteomes" id="UP000694523">
    <property type="component" value="Unplaced"/>
</dbReference>
<dbReference type="Pfam" id="PF24536">
    <property type="entry name" value="NXPE4_C"/>
    <property type="match status" value="1"/>
</dbReference>
<protein>
    <recommendedName>
        <fullName evidence="1">NXPE C-terminal domain-containing protein</fullName>
    </recommendedName>
</protein>
<dbReference type="InterPro" id="IPR057106">
    <property type="entry name" value="NXPE4_C"/>
</dbReference>
<dbReference type="SUPFAM" id="SSF52266">
    <property type="entry name" value="SGNH hydrolase"/>
    <property type="match status" value="1"/>
</dbReference>
<name>A0A8C6TQQ3_9GOBI</name>
<evidence type="ECO:0000313" key="2">
    <source>
        <dbReference type="Ensembl" id="ENSNMLP00000023821.1"/>
    </source>
</evidence>
<dbReference type="Ensembl" id="ENSNMLT00000026657.1">
    <property type="protein sequence ID" value="ENSNMLP00000023821.1"/>
    <property type="gene ID" value="ENSNMLG00000015323.1"/>
</dbReference>
<dbReference type="AlphaFoldDB" id="A0A8C6TQQ3"/>
<keyword evidence="3" id="KW-1185">Reference proteome</keyword>
<organism evidence="2 3">
    <name type="scientific">Neogobius melanostomus</name>
    <name type="common">round goby</name>
    <dbReference type="NCBI Taxonomy" id="47308"/>
    <lineage>
        <taxon>Eukaryota</taxon>
        <taxon>Metazoa</taxon>
        <taxon>Chordata</taxon>
        <taxon>Craniata</taxon>
        <taxon>Vertebrata</taxon>
        <taxon>Euteleostomi</taxon>
        <taxon>Actinopterygii</taxon>
        <taxon>Neopterygii</taxon>
        <taxon>Teleostei</taxon>
        <taxon>Neoteleostei</taxon>
        <taxon>Acanthomorphata</taxon>
        <taxon>Gobiaria</taxon>
        <taxon>Gobiiformes</taxon>
        <taxon>Gobioidei</taxon>
        <taxon>Gobiidae</taxon>
        <taxon>Benthophilinae</taxon>
        <taxon>Neogobiini</taxon>
        <taxon>Neogobius</taxon>
    </lineage>
</organism>
<dbReference type="Pfam" id="PF06312">
    <property type="entry name" value="Neurexophilin"/>
    <property type="match status" value="1"/>
</dbReference>
<sequence length="568" mass="64115">MKLRDLTKGKTNKQILSLLLLTTLIFLLSNIKAGTFKSNQWYKTVTVCFTRPEFEIKTSPPPQGTTKRPTTSTTQRCRYKYLSPGNAEEGRKLLDSITWPDTPPLSKPFSLNLTTSGVKSSFTIVPRTGGWRVGDELTVRIQLRDYNGNPKKSGGDFLISRLHNRELGAGVVGQVQDHLNGTFTAVFPLLWNGTADVEVMLVQTSESITVLKRLTEEQPSRIFFSSDFRFGHVIEESTCNVCLDPDRAPLCNFTDLNTGEPWFCYKPSTLGCNTRVGHAKGGFNQRINKEEETLFQKGINMKLLIMALENETVTILPKAGETEKIRPEPSGYYYKNQWRTLGGPTVHQFNNASVITACLKGKQLYLFGDSTIRQYYQHITKTLPNLLTFDKHSSPQSGPFLAVDHTNDIIVTYRCHGPPIRFANVPVSQLRYVANELDGLTGGPNTVVLIGVWSHFSTFPLEVYYQRLMTIRRAVQRLQNRAPETKVIIRTANMKDFTLQESLTNSDWYSLQRDKVLRAVFKDSGVLLLDAWEMGQAHYLPHSLHPQPEIIKLMFDIVLSNTCPKKGG</sequence>
<feature type="domain" description="NXPE C-terminal" evidence="1">
    <location>
        <begin position="346"/>
        <end position="563"/>
    </location>
</feature>
<accession>A0A8C6TQQ3</accession>
<dbReference type="InterPro" id="IPR026845">
    <property type="entry name" value="NXPH/NXPE"/>
</dbReference>
<dbReference type="PANTHER" id="PTHR16165">
    <property type="entry name" value="NXPE FAMILY MEMBER"/>
    <property type="match status" value="1"/>
</dbReference>